<dbReference type="PIRSF" id="PIRSF002741">
    <property type="entry name" value="MppA"/>
    <property type="match status" value="1"/>
</dbReference>
<evidence type="ECO:0000313" key="5">
    <source>
        <dbReference type="Proteomes" id="UP000287853"/>
    </source>
</evidence>
<evidence type="ECO:0000259" key="3">
    <source>
        <dbReference type="Pfam" id="PF00496"/>
    </source>
</evidence>
<dbReference type="AlphaFoldDB" id="A0A444IVH5"/>
<dbReference type="PANTHER" id="PTHR30290:SF64">
    <property type="entry name" value="ABC TRANSPORTER PERIPLASMIC BINDING PROTEIN"/>
    <property type="match status" value="1"/>
</dbReference>
<dbReference type="GO" id="GO:0043190">
    <property type="term" value="C:ATP-binding cassette (ABC) transporter complex"/>
    <property type="evidence" value="ECO:0007669"/>
    <property type="project" value="InterPro"/>
</dbReference>
<dbReference type="EMBL" id="MTKO01000090">
    <property type="protein sequence ID" value="RWX44700.1"/>
    <property type="molecule type" value="Genomic_DNA"/>
</dbReference>
<dbReference type="CDD" id="cd08520">
    <property type="entry name" value="PBP2_NikA_DppA_OppA_like_21"/>
    <property type="match status" value="1"/>
</dbReference>
<dbReference type="PANTHER" id="PTHR30290">
    <property type="entry name" value="PERIPLASMIC BINDING COMPONENT OF ABC TRANSPORTER"/>
    <property type="match status" value="1"/>
</dbReference>
<gene>
    <name evidence="4" type="ORF">H206_03149</name>
</gene>
<dbReference type="Gene3D" id="3.10.105.10">
    <property type="entry name" value="Dipeptide-binding Protein, Domain 3"/>
    <property type="match status" value="1"/>
</dbReference>
<dbReference type="GO" id="GO:0015833">
    <property type="term" value="P:peptide transport"/>
    <property type="evidence" value="ECO:0007669"/>
    <property type="project" value="TreeGrafter"/>
</dbReference>
<proteinExistence type="predicted"/>
<evidence type="ECO:0000256" key="1">
    <source>
        <dbReference type="ARBA" id="ARBA00022729"/>
    </source>
</evidence>
<dbReference type="InterPro" id="IPR030678">
    <property type="entry name" value="Peptide/Ni-bd"/>
</dbReference>
<dbReference type="Gene3D" id="3.40.190.10">
    <property type="entry name" value="Periplasmic binding protein-like II"/>
    <property type="match status" value="1"/>
</dbReference>
<keyword evidence="5" id="KW-1185">Reference proteome</keyword>
<dbReference type="GO" id="GO:0030288">
    <property type="term" value="C:outer membrane-bounded periplasmic space"/>
    <property type="evidence" value="ECO:0007669"/>
    <property type="project" value="UniProtKB-ARBA"/>
</dbReference>
<dbReference type="SUPFAM" id="SSF53850">
    <property type="entry name" value="Periplasmic binding protein-like II"/>
    <property type="match status" value="1"/>
</dbReference>
<dbReference type="Proteomes" id="UP000287853">
    <property type="component" value="Unassembled WGS sequence"/>
</dbReference>
<organism evidence="4 5">
    <name type="scientific">Candidatus Electrothrix aarhusensis</name>
    <dbReference type="NCBI Taxonomy" id="1859131"/>
    <lineage>
        <taxon>Bacteria</taxon>
        <taxon>Pseudomonadati</taxon>
        <taxon>Thermodesulfobacteriota</taxon>
        <taxon>Desulfobulbia</taxon>
        <taxon>Desulfobulbales</taxon>
        <taxon>Desulfobulbaceae</taxon>
        <taxon>Candidatus Electrothrix</taxon>
    </lineage>
</organism>
<dbReference type="Gene3D" id="3.90.76.10">
    <property type="entry name" value="Dipeptide-binding Protein, Domain 1"/>
    <property type="match status" value="1"/>
</dbReference>
<evidence type="ECO:0000256" key="2">
    <source>
        <dbReference type="SAM" id="Phobius"/>
    </source>
</evidence>
<comment type="caution">
    <text evidence="4">The sequence shown here is derived from an EMBL/GenBank/DDBJ whole genome shotgun (WGS) entry which is preliminary data.</text>
</comment>
<dbReference type="GO" id="GO:1904680">
    <property type="term" value="F:peptide transmembrane transporter activity"/>
    <property type="evidence" value="ECO:0007669"/>
    <property type="project" value="TreeGrafter"/>
</dbReference>
<keyword evidence="2" id="KW-0812">Transmembrane</keyword>
<name>A0A444IVH5_9BACT</name>
<keyword evidence="1" id="KW-0732">Signal</keyword>
<keyword evidence="2" id="KW-1133">Transmembrane helix</keyword>
<dbReference type="InterPro" id="IPR039424">
    <property type="entry name" value="SBP_5"/>
</dbReference>
<protein>
    <submittedName>
        <fullName evidence="4">Peptide/nickel transport system substrate-binding protein</fullName>
    </submittedName>
</protein>
<feature type="domain" description="Solute-binding protein family 5" evidence="3">
    <location>
        <begin position="90"/>
        <end position="438"/>
    </location>
</feature>
<dbReference type="Pfam" id="PF00496">
    <property type="entry name" value="SBP_bac_5"/>
    <property type="match status" value="1"/>
</dbReference>
<dbReference type="InterPro" id="IPR000914">
    <property type="entry name" value="SBP_5_dom"/>
</dbReference>
<keyword evidence="2" id="KW-0472">Membrane</keyword>
<reference evidence="4 5" key="1">
    <citation type="submission" date="2017-01" db="EMBL/GenBank/DDBJ databases">
        <title>The cable genome- insights into the physiology and evolution of filamentous bacteria capable of sulfide oxidation via long distance electron transfer.</title>
        <authorList>
            <person name="Schreiber L."/>
            <person name="Bjerg J.T."/>
            <person name="Boggild A."/>
            <person name="Van De Vossenberg J."/>
            <person name="Meysman F."/>
            <person name="Nielsen L.P."/>
            <person name="Schramm A."/>
            <person name="Kjeldsen K.U."/>
        </authorList>
    </citation>
    <scope>NUCLEOTIDE SEQUENCE [LARGE SCALE GENOMIC DNA]</scope>
    <source>
        <strain evidence="4">MCF</strain>
    </source>
</reference>
<sequence length="536" mass="60614">MAKKFALTVHQNTQEDGDSLMALIQRCTLSLIFILFFGIICFAGNSEIRIADPSGDWGFPTPYRHYPRGPGYIRMSMVFDTLIWKDTTGVIPALAESWSYEPETLSYLFTLRQGVKWHDGRPLTPADVIFTFQYLKEHPYNFVRLDSVSGCEIAGEHQVRVKLHEPYAPFLAYMATMPILPEHVWNKVKDPKKYVQPDSFIGTGPYTFVDFNKVKGTYLFEAFADYYQGRPKIDRLIYIKADDPLLALLTGKADLAEIEPNMVKILEKKGMTILRNQRGWNKKLMINHTKEPFSNKEFRHALAYAINRQEIIDKAHQGHGTVASDGLLSPDHEFYNPKTPSYEYNPAKARKILTSLGYIQGKDGFFAKDGKPLHVRLLASTVTTTDRDGEIIRHQLEQVGIAVDLQMQEKTAADTQIKAWDFDLAVSGHGGLLGDTVMLNRMISPKSGSVNSARYGGSKKLLGLLKEQLRTMDKEKRRRILAEIQKIYAEELPSLSLYYPESTAAYNPKKGISWYFTPGGIGTGIPLCQNKAALLR</sequence>
<evidence type="ECO:0000313" key="4">
    <source>
        <dbReference type="EMBL" id="RWX44700.1"/>
    </source>
</evidence>
<feature type="transmembrane region" description="Helical" evidence="2">
    <location>
        <begin position="20"/>
        <end position="43"/>
    </location>
</feature>
<accession>A0A444IVH5</accession>